<dbReference type="EMBL" id="BMAO01006081">
    <property type="protein sequence ID" value="GFR05921.1"/>
    <property type="molecule type" value="Genomic_DNA"/>
</dbReference>
<proteinExistence type="predicted"/>
<reference evidence="1" key="1">
    <citation type="submission" date="2020-07" db="EMBL/GenBank/DDBJ databases">
        <title>Multicomponent nature underlies the extraordinary mechanical properties of spider dragline silk.</title>
        <authorList>
            <person name="Kono N."/>
            <person name="Nakamura H."/>
            <person name="Mori M."/>
            <person name="Yoshida Y."/>
            <person name="Ohtoshi R."/>
            <person name="Malay A.D."/>
            <person name="Moran D.A.P."/>
            <person name="Tomita M."/>
            <person name="Numata K."/>
            <person name="Arakawa K."/>
        </authorList>
    </citation>
    <scope>NUCLEOTIDE SEQUENCE</scope>
</reference>
<sequence>MCKNTMHLSKEYLREGYICLCPKDAYANRKKGAQYWVCTKRAVNEGKFSEDCIPDAIFQIGDVCLCKHLLRFHINTQRRFKKYGKKYYPTPEGITLGPWWIKYIMDKKNVPESQEELPRTFPT</sequence>
<keyword evidence="2" id="KW-1185">Reference proteome</keyword>
<accession>A0A8X6LCM8</accession>
<comment type="caution">
    <text evidence="1">The sequence shown here is derived from an EMBL/GenBank/DDBJ whole genome shotgun (WGS) entry which is preliminary data.</text>
</comment>
<gene>
    <name evidence="1" type="ORF">TNCT_200351</name>
</gene>
<evidence type="ECO:0000313" key="2">
    <source>
        <dbReference type="Proteomes" id="UP000887116"/>
    </source>
</evidence>
<protein>
    <submittedName>
        <fullName evidence="1">Uncharacterized protein</fullName>
    </submittedName>
</protein>
<dbReference type="AlphaFoldDB" id="A0A8X6LCM8"/>
<name>A0A8X6LCM8_TRICU</name>
<evidence type="ECO:0000313" key="1">
    <source>
        <dbReference type="EMBL" id="GFR05921.1"/>
    </source>
</evidence>
<organism evidence="1 2">
    <name type="scientific">Trichonephila clavata</name>
    <name type="common">Joro spider</name>
    <name type="synonym">Nephila clavata</name>
    <dbReference type="NCBI Taxonomy" id="2740835"/>
    <lineage>
        <taxon>Eukaryota</taxon>
        <taxon>Metazoa</taxon>
        <taxon>Ecdysozoa</taxon>
        <taxon>Arthropoda</taxon>
        <taxon>Chelicerata</taxon>
        <taxon>Arachnida</taxon>
        <taxon>Araneae</taxon>
        <taxon>Araneomorphae</taxon>
        <taxon>Entelegynae</taxon>
        <taxon>Araneoidea</taxon>
        <taxon>Nephilidae</taxon>
        <taxon>Trichonephila</taxon>
    </lineage>
</organism>
<dbReference type="Proteomes" id="UP000887116">
    <property type="component" value="Unassembled WGS sequence"/>
</dbReference>